<evidence type="ECO:0000259" key="7">
    <source>
        <dbReference type="Pfam" id="PF06271"/>
    </source>
</evidence>
<dbReference type="InterPro" id="IPR051791">
    <property type="entry name" value="Pra-immunoreactive"/>
</dbReference>
<reference evidence="8 9" key="1">
    <citation type="submission" date="2016-01" db="EMBL/GenBank/DDBJ databases">
        <authorList>
            <person name="Oliw E.H."/>
        </authorList>
    </citation>
    <scope>NUCLEOTIDE SEQUENCE [LARGE SCALE GENOMIC DNA]</scope>
    <source>
        <strain evidence="8">LMG 22029</strain>
    </source>
</reference>
<feature type="domain" description="RDD" evidence="7">
    <location>
        <begin position="17"/>
        <end position="163"/>
    </location>
</feature>
<evidence type="ECO:0000256" key="1">
    <source>
        <dbReference type="ARBA" id="ARBA00004651"/>
    </source>
</evidence>
<evidence type="ECO:0000256" key="6">
    <source>
        <dbReference type="SAM" id="Phobius"/>
    </source>
</evidence>
<dbReference type="PANTHER" id="PTHR36115">
    <property type="entry name" value="PROLINE-RICH ANTIGEN HOMOLOG-RELATED"/>
    <property type="match status" value="1"/>
</dbReference>
<evidence type="ECO:0000256" key="4">
    <source>
        <dbReference type="ARBA" id="ARBA00022989"/>
    </source>
</evidence>
<proteinExistence type="predicted"/>
<evidence type="ECO:0000256" key="2">
    <source>
        <dbReference type="ARBA" id="ARBA00022475"/>
    </source>
</evidence>
<gene>
    <name evidence="8" type="ORF">AWB64_05518</name>
</gene>
<dbReference type="AlphaFoldDB" id="A0A158I4W9"/>
<name>A0A158I4W9_CABSO</name>
<dbReference type="GO" id="GO:0005886">
    <property type="term" value="C:plasma membrane"/>
    <property type="evidence" value="ECO:0007669"/>
    <property type="project" value="UniProtKB-SubCell"/>
</dbReference>
<feature type="transmembrane region" description="Helical" evidence="6">
    <location>
        <begin position="57"/>
        <end position="76"/>
    </location>
</feature>
<dbReference type="InterPro" id="IPR010432">
    <property type="entry name" value="RDD"/>
</dbReference>
<feature type="transmembrane region" description="Helical" evidence="6">
    <location>
        <begin position="97"/>
        <end position="116"/>
    </location>
</feature>
<keyword evidence="3 6" id="KW-0812">Transmembrane</keyword>
<keyword evidence="4 6" id="KW-1133">Transmembrane helix</keyword>
<organism evidence="8 9">
    <name type="scientific">Caballeronia sordidicola</name>
    <name type="common">Burkholderia sordidicola</name>
    <dbReference type="NCBI Taxonomy" id="196367"/>
    <lineage>
        <taxon>Bacteria</taxon>
        <taxon>Pseudomonadati</taxon>
        <taxon>Pseudomonadota</taxon>
        <taxon>Betaproteobacteria</taxon>
        <taxon>Burkholderiales</taxon>
        <taxon>Burkholderiaceae</taxon>
        <taxon>Caballeronia</taxon>
    </lineage>
</organism>
<dbReference type="PANTHER" id="PTHR36115:SF10">
    <property type="entry name" value="RDD DOMAIN-CONTAINING PROTEIN"/>
    <property type="match status" value="1"/>
</dbReference>
<comment type="subcellular location">
    <subcellularLocation>
        <location evidence="1">Cell membrane</location>
        <topology evidence="1">Multi-pass membrane protein</topology>
    </subcellularLocation>
</comment>
<keyword evidence="2" id="KW-1003">Cell membrane</keyword>
<evidence type="ECO:0000313" key="9">
    <source>
        <dbReference type="Proteomes" id="UP000054893"/>
    </source>
</evidence>
<evidence type="ECO:0000313" key="8">
    <source>
        <dbReference type="EMBL" id="SAL51638.1"/>
    </source>
</evidence>
<dbReference type="RefSeq" id="WP_060858496.1">
    <property type="nucleotide sequence ID" value="NZ_FCOC02000026.1"/>
</dbReference>
<dbReference type="EMBL" id="FCOC02000026">
    <property type="protein sequence ID" value="SAL51638.1"/>
    <property type="molecule type" value="Genomic_DNA"/>
</dbReference>
<evidence type="ECO:0000256" key="5">
    <source>
        <dbReference type="ARBA" id="ARBA00023136"/>
    </source>
</evidence>
<keyword evidence="5 6" id="KW-0472">Membrane</keyword>
<dbReference type="Proteomes" id="UP000054893">
    <property type="component" value="Unassembled WGS sequence"/>
</dbReference>
<feature type="transmembrane region" description="Helical" evidence="6">
    <location>
        <begin position="128"/>
        <end position="150"/>
    </location>
</feature>
<accession>A0A158I4W9</accession>
<feature type="transmembrane region" description="Helical" evidence="6">
    <location>
        <begin position="26"/>
        <end position="45"/>
    </location>
</feature>
<dbReference type="Pfam" id="PF06271">
    <property type="entry name" value="RDD"/>
    <property type="match status" value="1"/>
</dbReference>
<protein>
    <submittedName>
        <fullName evidence="8">RDD family protein</fullName>
    </submittedName>
</protein>
<sequence>MESASSESLARAPLVAPKLRRRLATMVYEGVILFGIVFIAGYLFSTLTQQRNGLTHHNLLMTWIGIVLAVYFVYFWTHGGQTLPMKTWRLKVVDARGAKVSTARAVLRFALAWLWFLPPLALHPLLGLTIPVTLGLCAGWIVVWAAAVWLDPSRQFLHDRLAGTRVVAVSPAAA</sequence>
<dbReference type="OrthoDB" id="5298807at2"/>
<evidence type="ECO:0000256" key="3">
    <source>
        <dbReference type="ARBA" id="ARBA00022692"/>
    </source>
</evidence>